<dbReference type="Gene3D" id="3.40.630.30">
    <property type="match status" value="1"/>
</dbReference>
<organism evidence="2 3">
    <name type="scientific">Rhynchospora breviuscula</name>
    <dbReference type="NCBI Taxonomy" id="2022672"/>
    <lineage>
        <taxon>Eukaryota</taxon>
        <taxon>Viridiplantae</taxon>
        <taxon>Streptophyta</taxon>
        <taxon>Embryophyta</taxon>
        <taxon>Tracheophyta</taxon>
        <taxon>Spermatophyta</taxon>
        <taxon>Magnoliopsida</taxon>
        <taxon>Liliopsida</taxon>
        <taxon>Poales</taxon>
        <taxon>Cyperaceae</taxon>
        <taxon>Cyperoideae</taxon>
        <taxon>Rhynchosporeae</taxon>
        <taxon>Rhynchospora</taxon>
    </lineage>
</organism>
<dbReference type="EMBL" id="JAMQYH010000001">
    <property type="protein sequence ID" value="KAJ1701632.1"/>
    <property type="molecule type" value="Genomic_DNA"/>
</dbReference>
<dbReference type="Pfam" id="PF00583">
    <property type="entry name" value="Acetyltransf_1"/>
    <property type="match status" value="1"/>
</dbReference>
<dbReference type="InterPro" id="IPR052810">
    <property type="entry name" value="Plant_NAT"/>
</dbReference>
<dbReference type="PANTHER" id="PTHR47370:SF10">
    <property type="entry name" value="N-ACETYLTRANSFERASE HLS1-RELATED"/>
    <property type="match status" value="1"/>
</dbReference>
<dbReference type="PROSITE" id="PS51186">
    <property type="entry name" value="GNAT"/>
    <property type="match status" value="1"/>
</dbReference>
<dbReference type="InterPro" id="IPR016181">
    <property type="entry name" value="Acyl_CoA_acyltransferase"/>
</dbReference>
<sequence>MKTIMEEDDNLMIVIREFDPQLHRESVESVERMCEVGPSGKISLFTDLLGDPLCRIRHSPSYLMLVAETGGPLRETVGLIRGCVKTVTCGRKLSHRNNTGSIPIATKAAYLLGLRVSPAYRRRGIALKLVHHMEQWFKQMGAEYSYMATDEENEASVKLFTERCGYNKFREPSVLVNPVYRHHIPVPRRHVKLVRLSPREAQFMYRHQFACTEFFPHDIDSVLNNPLSLGTFLAVPVQSHSSSWHGIEKFLASPPNSWAVLSVWNCKNSFQLEVRGASRLVRALAGTSRFIDRMLPWFKIPSFPNLFRPFGVYFLYGVGGAGPEAQHLMRALCAHAHNMAREGGCGLVATEVAACEPIRDGVPHWRRLSFADLWCVKRLSEEYSDGEIGDWTKARPPPSIFVDPREV</sequence>
<proteinExistence type="predicted"/>
<dbReference type="OrthoDB" id="41532at2759"/>
<evidence type="ECO:0000259" key="1">
    <source>
        <dbReference type="PROSITE" id="PS51186"/>
    </source>
</evidence>
<name>A0A9Q0CXR1_9POAL</name>
<feature type="domain" description="N-acetyltransferase" evidence="1">
    <location>
        <begin position="13"/>
        <end position="187"/>
    </location>
</feature>
<dbReference type="Proteomes" id="UP001151287">
    <property type="component" value="Unassembled WGS sequence"/>
</dbReference>
<dbReference type="AlphaFoldDB" id="A0A9Q0CXR1"/>
<keyword evidence="3" id="KW-1185">Reference proteome</keyword>
<dbReference type="GO" id="GO:0016747">
    <property type="term" value="F:acyltransferase activity, transferring groups other than amino-acyl groups"/>
    <property type="evidence" value="ECO:0007669"/>
    <property type="project" value="InterPro"/>
</dbReference>
<reference evidence="2" key="1">
    <citation type="journal article" date="2022" name="Cell">
        <title>Repeat-based holocentromeres influence genome architecture and karyotype evolution.</title>
        <authorList>
            <person name="Hofstatter P.G."/>
            <person name="Thangavel G."/>
            <person name="Lux T."/>
            <person name="Neumann P."/>
            <person name="Vondrak T."/>
            <person name="Novak P."/>
            <person name="Zhang M."/>
            <person name="Costa L."/>
            <person name="Castellani M."/>
            <person name="Scott A."/>
            <person name="Toegelov H."/>
            <person name="Fuchs J."/>
            <person name="Mata-Sucre Y."/>
            <person name="Dias Y."/>
            <person name="Vanzela A.L.L."/>
            <person name="Huettel B."/>
            <person name="Almeida C.C.S."/>
            <person name="Simkova H."/>
            <person name="Souza G."/>
            <person name="Pedrosa-Harand A."/>
            <person name="Macas J."/>
            <person name="Mayer K.F.X."/>
            <person name="Houben A."/>
            <person name="Marques A."/>
        </authorList>
    </citation>
    <scope>NUCLEOTIDE SEQUENCE</scope>
    <source>
        <strain evidence="2">RhyBre1mFocal</strain>
    </source>
</reference>
<dbReference type="FunFam" id="3.40.630.30:FF:000116">
    <property type="entry name" value="Putative N-acetyltransferase HLS1"/>
    <property type="match status" value="1"/>
</dbReference>
<dbReference type="InterPro" id="IPR000182">
    <property type="entry name" value="GNAT_dom"/>
</dbReference>
<accession>A0A9Q0CXR1</accession>
<evidence type="ECO:0000313" key="2">
    <source>
        <dbReference type="EMBL" id="KAJ1701632.1"/>
    </source>
</evidence>
<dbReference type="SUPFAM" id="SSF55729">
    <property type="entry name" value="Acyl-CoA N-acyltransferases (Nat)"/>
    <property type="match status" value="1"/>
</dbReference>
<comment type="caution">
    <text evidence="2">The sequence shown here is derived from an EMBL/GenBank/DDBJ whole genome shotgun (WGS) entry which is preliminary data.</text>
</comment>
<evidence type="ECO:0000313" key="3">
    <source>
        <dbReference type="Proteomes" id="UP001151287"/>
    </source>
</evidence>
<gene>
    <name evidence="2" type="ORF">LUZ63_001411</name>
</gene>
<dbReference type="PANTHER" id="PTHR47370">
    <property type="entry name" value="ACYL-COA N-ACYLTRANSFERASES (NAT) SUPERFAMILY PROTEIN"/>
    <property type="match status" value="1"/>
</dbReference>
<protein>
    <recommendedName>
        <fullName evidence="1">N-acetyltransferase domain-containing protein</fullName>
    </recommendedName>
</protein>
<dbReference type="CDD" id="cd04301">
    <property type="entry name" value="NAT_SF"/>
    <property type="match status" value="1"/>
</dbReference>